<organism evidence="1 2">
    <name type="scientific">Euroglyphus maynei</name>
    <name type="common">Mayne's house dust mite</name>
    <dbReference type="NCBI Taxonomy" id="6958"/>
    <lineage>
        <taxon>Eukaryota</taxon>
        <taxon>Metazoa</taxon>
        <taxon>Ecdysozoa</taxon>
        <taxon>Arthropoda</taxon>
        <taxon>Chelicerata</taxon>
        <taxon>Arachnida</taxon>
        <taxon>Acari</taxon>
        <taxon>Acariformes</taxon>
        <taxon>Sarcoptiformes</taxon>
        <taxon>Astigmata</taxon>
        <taxon>Psoroptidia</taxon>
        <taxon>Analgoidea</taxon>
        <taxon>Pyroglyphidae</taxon>
        <taxon>Pyroglyphinae</taxon>
        <taxon>Euroglyphus</taxon>
    </lineage>
</organism>
<dbReference type="EMBL" id="MUJZ01042299">
    <property type="protein sequence ID" value="OTF75372.1"/>
    <property type="molecule type" value="Genomic_DNA"/>
</dbReference>
<evidence type="ECO:0000313" key="1">
    <source>
        <dbReference type="EMBL" id="OTF75372.1"/>
    </source>
</evidence>
<dbReference type="PANTHER" id="PTHR33964:SF1">
    <property type="entry name" value="RE45066P"/>
    <property type="match status" value="1"/>
</dbReference>
<name>A0A1Y3B3I2_EURMA</name>
<keyword evidence="2" id="KW-1185">Reference proteome</keyword>
<dbReference type="PANTHER" id="PTHR33964">
    <property type="entry name" value="RE45066P-RELATED"/>
    <property type="match status" value="1"/>
</dbReference>
<evidence type="ECO:0000313" key="2">
    <source>
        <dbReference type="Proteomes" id="UP000194236"/>
    </source>
</evidence>
<dbReference type="OrthoDB" id="6504156at2759"/>
<feature type="non-terminal residue" evidence="1">
    <location>
        <position position="1"/>
    </location>
</feature>
<accession>A0A1Y3B3I2</accession>
<dbReference type="Proteomes" id="UP000194236">
    <property type="component" value="Unassembled WGS sequence"/>
</dbReference>
<dbReference type="AlphaFoldDB" id="A0A1Y3B3I2"/>
<comment type="caution">
    <text evidence="1">The sequence shown here is derived from an EMBL/GenBank/DDBJ whole genome shotgun (WGS) entry which is preliminary data.</text>
</comment>
<proteinExistence type="predicted"/>
<gene>
    <name evidence="1" type="ORF">BLA29_010865</name>
</gene>
<reference evidence="1 2" key="1">
    <citation type="submission" date="2017-03" db="EMBL/GenBank/DDBJ databases">
        <title>Genome Survey of Euroglyphus maynei.</title>
        <authorList>
            <person name="Arlian L.G."/>
            <person name="Morgan M.S."/>
            <person name="Rider S.D."/>
        </authorList>
    </citation>
    <scope>NUCLEOTIDE SEQUENCE [LARGE SCALE GENOMIC DNA]</scope>
    <source>
        <strain evidence="1">Arlian Lab</strain>
        <tissue evidence="1">Whole body</tissue>
    </source>
</reference>
<protein>
    <submittedName>
        <fullName evidence="1">Uncharacterized protein</fullName>
    </submittedName>
</protein>
<sequence>RSGQTVSVLIYGITKTNKAFCAKKRQQSYLRIGRCANSDPETFATLMNRMTRSFHALKTYPEQTLRIPLVCCNYYRFKESVMKHVEKICPNDQDYVEQLLDGYVNDVVNLICGDYTADSDKCDSIITDTPEWKKSLTYKSFVIPLAQVVESI</sequence>